<evidence type="ECO:0000313" key="3">
    <source>
        <dbReference type="Proteomes" id="UP001142055"/>
    </source>
</evidence>
<keyword evidence="3" id="KW-1185">Reference proteome</keyword>
<gene>
    <name evidence="2" type="ORF">RDWZM_000075</name>
</gene>
<feature type="compositionally biased region" description="Low complexity" evidence="1">
    <location>
        <begin position="351"/>
        <end position="365"/>
    </location>
</feature>
<accession>A0A9Q0RPF3</accession>
<dbReference type="Proteomes" id="UP001142055">
    <property type="component" value="Chromosome 1"/>
</dbReference>
<feature type="region of interest" description="Disordered" evidence="1">
    <location>
        <begin position="14"/>
        <end position="83"/>
    </location>
</feature>
<feature type="compositionally biased region" description="Polar residues" evidence="1">
    <location>
        <begin position="42"/>
        <end position="54"/>
    </location>
</feature>
<feature type="region of interest" description="Disordered" evidence="1">
    <location>
        <begin position="96"/>
        <end position="125"/>
    </location>
</feature>
<reference evidence="2" key="1">
    <citation type="submission" date="2022-12" db="EMBL/GenBank/DDBJ databases">
        <title>Genome assemblies of Blomia tropicalis.</title>
        <authorList>
            <person name="Cui Y."/>
        </authorList>
    </citation>
    <scope>NUCLEOTIDE SEQUENCE</scope>
    <source>
        <tissue evidence="2">Adult mites</tissue>
    </source>
</reference>
<organism evidence="2 3">
    <name type="scientific">Blomia tropicalis</name>
    <name type="common">Mite</name>
    <dbReference type="NCBI Taxonomy" id="40697"/>
    <lineage>
        <taxon>Eukaryota</taxon>
        <taxon>Metazoa</taxon>
        <taxon>Ecdysozoa</taxon>
        <taxon>Arthropoda</taxon>
        <taxon>Chelicerata</taxon>
        <taxon>Arachnida</taxon>
        <taxon>Acari</taxon>
        <taxon>Acariformes</taxon>
        <taxon>Sarcoptiformes</taxon>
        <taxon>Astigmata</taxon>
        <taxon>Glycyphagoidea</taxon>
        <taxon>Echimyopodidae</taxon>
        <taxon>Blomia</taxon>
    </lineage>
</organism>
<evidence type="ECO:0000313" key="2">
    <source>
        <dbReference type="EMBL" id="KAJ6221530.1"/>
    </source>
</evidence>
<feature type="region of interest" description="Disordered" evidence="1">
    <location>
        <begin position="273"/>
        <end position="324"/>
    </location>
</feature>
<dbReference type="AlphaFoldDB" id="A0A9Q0RPF3"/>
<feature type="compositionally biased region" description="Basic and acidic residues" evidence="1">
    <location>
        <begin position="216"/>
        <end position="250"/>
    </location>
</feature>
<name>A0A9Q0RPF3_BLOTA</name>
<feature type="region of interest" description="Disordered" evidence="1">
    <location>
        <begin position="347"/>
        <end position="367"/>
    </location>
</feature>
<feature type="non-terminal residue" evidence="2">
    <location>
        <position position="377"/>
    </location>
</feature>
<proteinExistence type="predicted"/>
<feature type="compositionally biased region" description="Pro residues" evidence="1">
    <location>
        <begin position="308"/>
        <end position="317"/>
    </location>
</feature>
<comment type="caution">
    <text evidence="2">The sequence shown here is derived from an EMBL/GenBank/DDBJ whole genome shotgun (WGS) entry which is preliminary data.</text>
</comment>
<sequence length="377" mass="41899">MPCALSQTIMSTEYAQEGHDRECSRSTTVMSEDLSDDHTKIDSNVSTPEVSPRSSPIHRATNGTDPPMATNTSSTTTATTRHSFSIDALVGNTDRINEGQNETYPISASNQLPPPAPPSSNSSWNSNQLIELKRIQSYYQHLYNNHHTNSPLKQLNNFLYPEPNNSDTFKHDQLLAYYANFYLHSSSFYQERYLQSLKQIPNSENEPTTMNGHVESIYRSDENRDKSVVDMIEEKISKLDGRDSSHRNDNESNYNDNNKMSVHYSRDCYYGLSNATSDSRSSTPNGKQQNQQEELKNDKGSLSSPIALLPPPPPPPTSSTSSLYSLLDGTKLSNESLAGMRSKFPSHLLASSSSSSSSSTTTTTSAINGNNFYPQYC</sequence>
<feature type="compositionally biased region" description="Polar residues" evidence="1">
    <location>
        <begin position="202"/>
        <end position="211"/>
    </location>
</feature>
<feature type="compositionally biased region" description="Low complexity" evidence="1">
    <location>
        <begin position="69"/>
        <end position="80"/>
    </location>
</feature>
<feature type="region of interest" description="Disordered" evidence="1">
    <location>
        <begin position="202"/>
        <end position="260"/>
    </location>
</feature>
<dbReference type="EMBL" id="JAPWDV010000001">
    <property type="protein sequence ID" value="KAJ6221530.1"/>
    <property type="molecule type" value="Genomic_DNA"/>
</dbReference>
<protein>
    <submittedName>
        <fullName evidence="2">Uncharacterized protein</fullName>
    </submittedName>
</protein>
<evidence type="ECO:0000256" key="1">
    <source>
        <dbReference type="SAM" id="MobiDB-lite"/>
    </source>
</evidence>
<feature type="compositionally biased region" description="Polar residues" evidence="1">
    <location>
        <begin position="273"/>
        <end position="292"/>
    </location>
</feature>